<dbReference type="NCBIfam" id="TIGR01439">
    <property type="entry name" value="lp_hng_hel_AbrB"/>
    <property type="match status" value="1"/>
</dbReference>
<evidence type="ECO:0000313" key="3">
    <source>
        <dbReference type="EMBL" id="OWK34918.1"/>
    </source>
</evidence>
<feature type="domain" description="SpoVT-AbrB" evidence="2">
    <location>
        <begin position="4"/>
        <end position="49"/>
    </location>
</feature>
<proteinExistence type="predicted"/>
<keyword evidence="1" id="KW-0238">DNA-binding</keyword>
<reference evidence="4" key="1">
    <citation type="submission" date="2017-06" db="EMBL/GenBank/DDBJ databases">
        <title>Genome analysis of Fimbriiglobus ruber SP5, the first member of the order Planctomycetales with confirmed chitinolytic capability.</title>
        <authorList>
            <person name="Ravin N.V."/>
            <person name="Rakitin A.L."/>
            <person name="Ivanova A.A."/>
            <person name="Beletsky A.V."/>
            <person name="Kulichevskaya I.S."/>
            <person name="Mardanov A.V."/>
            <person name="Dedysh S.N."/>
        </authorList>
    </citation>
    <scope>NUCLEOTIDE SEQUENCE [LARGE SCALE GENOMIC DNA]</scope>
    <source>
        <strain evidence="4">SP5</strain>
    </source>
</reference>
<dbReference type="Proteomes" id="UP000214646">
    <property type="component" value="Unassembled WGS sequence"/>
</dbReference>
<dbReference type="InterPro" id="IPR037914">
    <property type="entry name" value="SpoVT-AbrB_sf"/>
</dbReference>
<dbReference type="SUPFAM" id="SSF89447">
    <property type="entry name" value="AbrB/MazE/MraZ-like"/>
    <property type="match status" value="1"/>
</dbReference>
<sequence length="100" mass="10997">MTKSFHARIADDGRVIIPAPLRKQLGLHPGDTVVLEQDGNALRISGYAHVIKEVQAAFAPYHVPGRSEVDELIAERRAEAFREEAEITALRARHGTDSDA</sequence>
<dbReference type="RefSeq" id="WP_202974180.1">
    <property type="nucleotide sequence ID" value="NZ_NIDE01000019.1"/>
</dbReference>
<organism evidence="3 4">
    <name type="scientific">Fimbriiglobus ruber</name>
    <dbReference type="NCBI Taxonomy" id="1908690"/>
    <lineage>
        <taxon>Bacteria</taxon>
        <taxon>Pseudomonadati</taxon>
        <taxon>Planctomycetota</taxon>
        <taxon>Planctomycetia</taxon>
        <taxon>Gemmatales</taxon>
        <taxon>Gemmataceae</taxon>
        <taxon>Fimbriiglobus</taxon>
    </lineage>
</organism>
<dbReference type="Gene3D" id="2.10.260.10">
    <property type="match status" value="1"/>
</dbReference>
<name>A0A225D8Q4_9BACT</name>
<dbReference type="Pfam" id="PF04014">
    <property type="entry name" value="MazE_antitoxin"/>
    <property type="match status" value="1"/>
</dbReference>
<accession>A0A225D8Q4</accession>
<evidence type="ECO:0000313" key="4">
    <source>
        <dbReference type="Proteomes" id="UP000214646"/>
    </source>
</evidence>
<keyword evidence="4" id="KW-1185">Reference proteome</keyword>
<comment type="caution">
    <text evidence="3">The sequence shown here is derived from an EMBL/GenBank/DDBJ whole genome shotgun (WGS) entry which is preliminary data.</text>
</comment>
<evidence type="ECO:0000259" key="2">
    <source>
        <dbReference type="PROSITE" id="PS51740"/>
    </source>
</evidence>
<dbReference type="AlphaFoldDB" id="A0A225D8Q4"/>
<dbReference type="InterPro" id="IPR007159">
    <property type="entry name" value="SpoVT-AbrB_dom"/>
</dbReference>
<dbReference type="SMART" id="SM00966">
    <property type="entry name" value="SpoVT_AbrB"/>
    <property type="match status" value="1"/>
</dbReference>
<protein>
    <recommendedName>
        <fullName evidence="2">SpoVT-AbrB domain-containing protein</fullName>
    </recommendedName>
</protein>
<dbReference type="GO" id="GO:0003677">
    <property type="term" value="F:DNA binding"/>
    <property type="evidence" value="ECO:0007669"/>
    <property type="project" value="UniProtKB-UniRule"/>
</dbReference>
<evidence type="ECO:0000256" key="1">
    <source>
        <dbReference type="PROSITE-ProRule" id="PRU01076"/>
    </source>
</evidence>
<dbReference type="EMBL" id="NIDE01000019">
    <property type="protein sequence ID" value="OWK34918.1"/>
    <property type="molecule type" value="Genomic_DNA"/>
</dbReference>
<gene>
    <name evidence="3" type="ORF">FRUB_09760</name>
</gene>
<dbReference type="PROSITE" id="PS51740">
    <property type="entry name" value="SPOVT_ABRB"/>
    <property type="match status" value="1"/>
</dbReference>